<dbReference type="EMBL" id="MKCS01000001">
    <property type="protein sequence ID" value="OHX12473.1"/>
    <property type="molecule type" value="Genomic_DNA"/>
</dbReference>
<dbReference type="Proteomes" id="UP000180088">
    <property type="component" value="Unassembled WGS sequence"/>
</dbReference>
<evidence type="ECO:0000313" key="4">
    <source>
        <dbReference type="Proteomes" id="UP000180088"/>
    </source>
</evidence>
<keyword evidence="1" id="KW-1133">Transmembrane helix</keyword>
<organism evidence="2 4">
    <name type="scientific">Chromobacterium sphagni</name>
    <dbReference type="NCBI Taxonomy" id="1903179"/>
    <lineage>
        <taxon>Bacteria</taxon>
        <taxon>Pseudomonadati</taxon>
        <taxon>Pseudomonadota</taxon>
        <taxon>Betaproteobacteria</taxon>
        <taxon>Neisseriales</taxon>
        <taxon>Chromobacteriaceae</taxon>
        <taxon>Chromobacterium</taxon>
    </lineage>
</organism>
<evidence type="ECO:0000313" key="5">
    <source>
        <dbReference type="Proteomes" id="UP000180280"/>
    </source>
</evidence>
<feature type="transmembrane region" description="Helical" evidence="1">
    <location>
        <begin position="7"/>
        <end position="34"/>
    </location>
</feature>
<gene>
    <name evidence="3" type="ORF">BI344_02625</name>
    <name evidence="2" type="ORF">BI347_02380</name>
</gene>
<dbReference type="STRING" id="1903179.BI347_02380"/>
<dbReference type="RefSeq" id="WP_071111399.1">
    <property type="nucleotide sequence ID" value="NZ_MKCS01000001.1"/>
</dbReference>
<sequence>MSESEAAAALGGMGIMVLVVIGALALAVGIFYYLTLHQTMDSVSEINRPLAGGLIWLALIPFVGAIWYMVYIILLSRALKRELAQRGLAGDGAAGISLALVILLALCFVPYANLIAFIPALVLWLMHWVKMAGYRKLLQTAQPVLAT</sequence>
<accession>A0A1S1WYU9</accession>
<evidence type="ECO:0000313" key="2">
    <source>
        <dbReference type="EMBL" id="OHX12473.1"/>
    </source>
</evidence>
<dbReference type="OrthoDB" id="8595729at2"/>
<feature type="transmembrane region" description="Helical" evidence="1">
    <location>
        <begin position="54"/>
        <end position="75"/>
    </location>
</feature>
<comment type="caution">
    <text evidence="2">The sequence shown here is derived from an EMBL/GenBank/DDBJ whole genome shotgun (WGS) entry which is preliminary data.</text>
</comment>
<keyword evidence="5" id="KW-1185">Reference proteome</keyword>
<proteinExistence type="predicted"/>
<protein>
    <recommendedName>
        <fullName evidence="6">DUF4234 domain-containing protein</fullName>
    </recommendedName>
</protein>
<dbReference type="Proteomes" id="UP000180280">
    <property type="component" value="Unassembled WGS sequence"/>
</dbReference>
<dbReference type="AlphaFoldDB" id="A0A1S1WYU9"/>
<evidence type="ECO:0000313" key="3">
    <source>
        <dbReference type="EMBL" id="OHX21442.1"/>
    </source>
</evidence>
<evidence type="ECO:0000256" key="1">
    <source>
        <dbReference type="SAM" id="Phobius"/>
    </source>
</evidence>
<name>A0A1S1WYU9_9NEIS</name>
<keyword evidence="1" id="KW-0812">Transmembrane</keyword>
<evidence type="ECO:0008006" key="6">
    <source>
        <dbReference type="Google" id="ProtNLM"/>
    </source>
</evidence>
<feature type="transmembrane region" description="Helical" evidence="1">
    <location>
        <begin position="111"/>
        <end position="129"/>
    </location>
</feature>
<keyword evidence="1" id="KW-0472">Membrane</keyword>
<dbReference type="EMBL" id="MKCT01000001">
    <property type="protein sequence ID" value="OHX21442.1"/>
    <property type="molecule type" value="Genomic_DNA"/>
</dbReference>
<reference evidence="4 5" key="1">
    <citation type="submission" date="2016-09" db="EMBL/GenBank/DDBJ databases">
        <title>Chromobacterium muskegensis sp. nov., an insecticidal bacterium isolated from Sphagnum bogs.</title>
        <authorList>
            <person name="Sparks M.E."/>
            <person name="Blackburn M.B."/>
            <person name="Gundersen-Rindal D.E."/>
            <person name="Mitchell A."/>
            <person name="Farrar R."/>
            <person name="Kuhar D."/>
        </authorList>
    </citation>
    <scope>NUCLEOTIDE SEQUENCE [LARGE SCALE GENOMIC DNA]</scope>
    <source>
        <strain evidence="3 5">14B-1</strain>
        <strain evidence="2 4">37-2</strain>
    </source>
</reference>